<dbReference type="Pfam" id="PF08386">
    <property type="entry name" value="Abhydrolase_4"/>
    <property type="match status" value="1"/>
</dbReference>
<dbReference type="InterPro" id="IPR029058">
    <property type="entry name" value="AB_hydrolase_fold"/>
</dbReference>
<evidence type="ECO:0000313" key="2">
    <source>
        <dbReference type="EMBL" id="CAJ0877119.1"/>
    </source>
</evidence>
<gene>
    <name evidence="2" type="ORF">AMST5_02849</name>
</gene>
<protein>
    <recommendedName>
        <fullName evidence="1">Peptidase S33 tripeptidyl aminopeptidase-like C-terminal domain-containing protein</fullName>
    </recommendedName>
</protein>
<organism evidence="2">
    <name type="scientific">freshwater sediment metagenome</name>
    <dbReference type="NCBI Taxonomy" id="556182"/>
    <lineage>
        <taxon>unclassified sequences</taxon>
        <taxon>metagenomes</taxon>
        <taxon>ecological metagenomes</taxon>
    </lineage>
</organism>
<dbReference type="InterPro" id="IPR013595">
    <property type="entry name" value="Pept_S33_TAP-like_C"/>
</dbReference>
<dbReference type="Gene3D" id="3.40.50.1820">
    <property type="entry name" value="alpha/beta hydrolase"/>
    <property type="match status" value="1"/>
</dbReference>
<dbReference type="EMBL" id="OY288114">
    <property type="protein sequence ID" value="CAJ0877119.1"/>
    <property type="molecule type" value="Genomic_DNA"/>
</dbReference>
<reference evidence="2" key="1">
    <citation type="submission" date="2023-07" db="EMBL/GenBank/DDBJ databases">
        <authorList>
            <person name="Pelsma A.J. K."/>
        </authorList>
    </citation>
    <scope>NUCLEOTIDE SEQUENCE</scope>
</reference>
<accession>A0AA48M0X8</accession>
<name>A0AA48M0X8_9ZZZZ</name>
<evidence type="ECO:0000259" key="1">
    <source>
        <dbReference type="Pfam" id="PF08386"/>
    </source>
</evidence>
<feature type="domain" description="Peptidase S33 tripeptidyl aminopeptidase-like C-terminal" evidence="1">
    <location>
        <begin position="267"/>
        <end position="320"/>
    </location>
</feature>
<sequence length="342" mass="37459">MRTITRALGYKSYNLYGISYGTKLALETMRVAPEGIRAVVIDGVAPPWVHLYDSLALKLSEPIEHVVEQCKADATCNKTFPDLDNVIIDTLKKAKKGRVVHHGKPVTPETIFRVFDERNAKYHHYSMTPYIPAFIYELNRGKETPTVDMLVAKDFALPISGDDDVATASAKLPKQQRALIATLADNAAIARRIDLSNTNVMEELRDELDAGRNYGPVASLFDAELEKALIAAKGSDASKAVKIVSDYVALQNTPASKESLSAFVSLYDTQTPASWARVAVEKLSNAQVFLIPEAGHGSLLYQPCVTDMGVAFINNPQRKLSDACAKSITITWHIPDLAKAAK</sequence>
<dbReference type="SUPFAM" id="SSF53474">
    <property type="entry name" value="alpha/beta-Hydrolases"/>
    <property type="match status" value="1"/>
</dbReference>
<proteinExistence type="predicted"/>
<dbReference type="AlphaFoldDB" id="A0AA48M0X8"/>